<comment type="cofactor">
    <cofactor evidence="1">
        <name>heme b</name>
        <dbReference type="ChEBI" id="CHEBI:60344"/>
    </cofactor>
</comment>
<name>A0A6I6L951_9SPHN</name>
<keyword evidence="8" id="KW-0249">Electron transport</keyword>
<evidence type="ECO:0000259" key="15">
    <source>
        <dbReference type="SMART" id="SM00867"/>
    </source>
</evidence>
<dbReference type="InterPro" id="IPR016174">
    <property type="entry name" value="Di-haem_cyt_TM"/>
</dbReference>
<protein>
    <recommendedName>
        <fullName evidence="15">Lipid/polyisoprenoid-binding YceI-like domain-containing protein</fullName>
    </recommendedName>
</protein>
<evidence type="ECO:0000256" key="10">
    <source>
        <dbReference type="ARBA" id="ARBA00023004"/>
    </source>
</evidence>
<dbReference type="Pfam" id="PF04264">
    <property type="entry name" value="YceI"/>
    <property type="match status" value="1"/>
</dbReference>
<dbReference type="GO" id="GO:0009055">
    <property type="term" value="F:electron transfer activity"/>
    <property type="evidence" value="ECO:0007669"/>
    <property type="project" value="InterPro"/>
</dbReference>
<dbReference type="KEGG" id="slaa:EUU25_10755"/>
<dbReference type="Pfam" id="PF01292">
    <property type="entry name" value="Ni_hydr_CYTB"/>
    <property type="match status" value="1"/>
</dbReference>
<feature type="transmembrane region" description="Helical" evidence="14">
    <location>
        <begin position="44"/>
        <end position="64"/>
    </location>
</feature>
<dbReference type="InterPro" id="IPR052168">
    <property type="entry name" value="Cytochrome_b561_oxidase"/>
</dbReference>
<dbReference type="PANTHER" id="PTHR30529">
    <property type="entry name" value="CYTOCHROME B561"/>
    <property type="match status" value="1"/>
</dbReference>
<sequence>MTSSRYSKTAMALHWSLALALVFQIGLGWQFETLNRGPNLFALYQLHKSVGIAILVLSLARLAIRIWRPQPMPLADTLWSRYMANLVHGAFYVVLIGGPLTGWLLVSSSKIAVPTVLFGILPFPHLPVGHAVHAPAEAIHAQLAWLTIALLLLHVVGAVRHQFFKDEDILQRMLPWLLKQRSNSAVAIAAALAALGIAYAVGASLVLTNTKPSTPPKLQSPAPATAAPAIAPPKGEETSKTADEQDLAAPVKKWRVSQGGRLAFTADWNGTPINGTFRRWSSDIRFSPDDLAQSRVQVTIDLGSASTADSQRDEMLLGEGFLDVATHPKAVFSSSEIKLVRGDTYRARGTLSLLGEAHPVTLDFRLKIDGTTAKVSGSSSLRRTQFGVGSGEWATTGEIADAVTIAFNFSAQSAP</sequence>
<keyword evidence="17" id="KW-1185">Reference proteome</keyword>
<dbReference type="Proteomes" id="UP000428803">
    <property type="component" value="Chromosome"/>
</dbReference>
<keyword evidence="5" id="KW-0349">Heme</keyword>
<evidence type="ECO:0000256" key="9">
    <source>
        <dbReference type="ARBA" id="ARBA00022989"/>
    </source>
</evidence>
<evidence type="ECO:0000256" key="4">
    <source>
        <dbReference type="ARBA" id="ARBA00022475"/>
    </source>
</evidence>
<keyword evidence="10" id="KW-0408">Iron</keyword>
<dbReference type="RefSeq" id="WP_158900883.1">
    <property type="nucleotide sequence ID" value="NZ_CP035733.1"/>
</dbReference>
<evidence type="ECO:0000256" key="3">
    <source>
        <dbReference type="ARBA" id="ARBA00022448"/>
    </source>
</evidence>
<evidence type="ECO:0000256" key="6">
    <source>
        <dbReference type="ARBA" id="ARBA00022692"/>
    </source>
</evidence>
<feature type="compositionally biased region" description="Low complexity" evidence="13">
    <location>
        <begin position="221"/>
        <end position="233"/>
    </location>
</feature>
<feature type="domain" description="Lipid/polyisoprenoid-binding YceI-like" evidence="15">
    <location>
        <begin position="253"/>
        <end position="412"/>
    </location>
</feature>
<evidence type="ECO:0000256" key="1">
    <source>
        <dbReference type="ARBA" id="ARBA00001970"/>
    </source>
</evidence>
<keyword evidence="7" id="KW-0479">Metal-binding</keyword>
<evidence type="ECO:0000256" key="11">
    <source>
        <dbReference type="ARBA" id="ARBA00023136"/>
    </source>
</evidence>
<dbReference type="SUPFAM" id="SSF81342">
    <property type="entry name" value="Transmembrane di-heme cytochromes"/>
    <property type="match status" value="1"/>
</dbReference>
<evidence type="ECO:0000256" key="14">
    <source>
        <dbReference type="SAM" id="Phobius"/>
    </source>
</evidence>
<keyword evidence="11 14" id="KW-0472">Membrane</keyword>
<feature type="transmembrane region" description="Helical" evidence="14">
    <location>
        <begin position="85"/>
        <end position="105"/>
    </location>
</feature>
<reference evidence="17" key="1">
    <citation type="submission" date="2019-01" db="EMBL/GenBank/DDBJ databases">
        <title>Sphingorhabdus lacus sp.nov., isolated from an oligotrophic freshwater lake.</title>
        <authorList>
            <person name="Park M."/>
        </authorList>
    </citation>
    <scope>NUCLEOTIDE SEQUENCE [LARGE SCALE GENOMIC DNA]</scope>
    <source>
        <strain evidence="17">IMCC1753</strain>
    </source>
</reference>
<keyword evidence="6 14" id="KW-0812">Transmembrane</keyword>
<comment type="subcellular location">
    <subcellularLocation>
        <location evidence="2">Cell membrane</location>
        <topology evidence="2">Multi-pass membrane protein</topology>
    </subcellularLocation>
</comment>
<keyword evidence="4" id="KW-1003">Cell membrane</keyword>
<evidence type="ECO:0000256" key="12">
    <source>
        <dbReference type="ARBA" id="ARBA00037975"/>
    </source>
</evidence>
<evidence type="ECO:0000313" key="17">
    <source>
        <dbReference type="Proteomes" id="UP000428803"/>
    </source>
</evidence>
<dbReference type="GO" id="GO:0020037">
    <property type="term" value="F:heme binding"/>
    <property type="evidence" value="ECO:0007669"/>
    <property type="project" value="TreeGrafter"/>
</dbReference>
<dbReference type="InterPro" id="IPR007372">
    <property type="entry name" value="Lipid/polyisoprenoid-bd_YceI"/>
</dbReference>
<proteinExistence type="inferred from homology"/>
<feature type="region of interest" description="Disordered" evidence="13">
    <location>
        <begin position="212"/>
        <end position="250"/>
    </location>
</feature>
<dbReference type="GO" id="GO:0022904">
    <property type="term" value="P:respiratory electron transport chain"/>
    <property type="evidence" value="ECO:0007669"/>
    <property type="project" value="InterPro"/>
</dbReference>
<accession>A0A6I6L951</accession>
<dbReference type="EMBL" id="CP035733">
    <property type="protein sequence ID" value="QGY81058.1"/>
    <property type="molecule type" value="Genomic_DNA"/>
</dbReference>
<feature type="transmembrane region" description="Helical" evidence="14">
    <location>
        <begin position="143"/>
        <end position="164"/>
    </location>
</feature>
<dbReference type="InterPro" id="IPR036761">
    <property type="entry name" value="TTHA0802/YceI-like_sf"/>
</dbReference>
<comment type="similarity">
    <text evidence="12">Belongs to the cytochrome b561 family.</text>
</comment>
<keyword evidence="9 14" id="KW-1133">Transmembrane helix</keyword>
<evidence type="ECO:0000256" key="2">
    <source>
        <dbReference type="ARBA" id="ARBA00004651"/>
    </source>
</evidence>
<gene>
    <name evidence="16" type="ORF">EUU25_10755</name>
</gene>
<dbReference type="GO" id="GO:0005886">
    <property type="term" value="C:plasma membrane"/>
    <property type="evidence" value="ECO:0007669"/>
    <property type="project" value="UniProtKB-SubCell"/>
</dbReference>
<dbReference type="SMART" id="SM00867">
    <property type="entry name" value="YceI"/>
    <property type="match status" value="1"/>
</dbReference>
<feature type="compositionally biased region" description="Basic and acidic residues" evidence="13">
    <location>
        <begin position="234"/>
        <end position="243"/>
    </location>
</feature>
<feature type="transmembrane region" description="Helical" evidence="14">
    <location>
        <begin position="184"/>
        <end position="207"/>
    </location>
</feature>
<evidence type="ECO:0000256" key="13">
    <source>
        <dbReference type="SAM" id="MobiDB-lite"/>
    </source>
</evidence>
<evidence type="ECO:0000256" key="5">
    <source>
        <dbReference type="ARBA" id="ARBA00022617"/>
    </source>
</evidence>
<keyword evidence="3" id="KW-0813">Transport</keyword>
<dbReference type="AlphaFoldDB" id="A0A6I6L951"/>
<dbReference type="GO" id="GO:0046872">
    <property type="term" value="F:metal ion binding"/>
    <property type="evidence" value="ECO:0007669"/>
    <property type="project" value="UniProtKB-KW"/>
</dbReference>
<dbReference type="SUPFAM" id="SSF101874">
    <property type="entry name" value="YceI-like"/>
    <property type="match status" value="1"/>
</dbReference>
<evidence type="ECO:0000256" key="7">
    <source>
        <dbReference type="ARBA" id="ARBA00022723"/>
    </source>
</evidence>
<dbReference type="OrthoDB" id="1247465at2"/>
<dbReference type="InterPro" id="IPR011577">
    <property type="entry name" value="Cyt_b561_bac/Ni-Hgenase"/>
</dbReference>
<organism evidence="16 17">
    <name type="scientific">Sphingorhabdus lacus</name>
    <dbReference type="NCBI Taxonomy" id="392610"/>
    <lineage>
        <taxon>Bacteria</taxon>
        <taxon>Pseudomonadati</taxon>
        <taxon>Pseudomonadota</taxon>
        <taxon>Alphaproteobacteria</taxon>
        <taxon>Sphingomonadales</taxon>
        <taxon>Sphingomonadaceae</taxon>
        <taxon>Sphingorhabdus</taxon>
    </lineage>
</organism>
<evidence type="ECO:0000256" key="8">
    <source>
        <dbReference type="ARBA" id="ARBA00022982"/>
    </source>
</evidence>
<evidence type="ECO:0000313" key="16">
    <source>
        <dbReference type="EMBL" id="QGY81058.1"/>
    </source>
</evidence>
<dbReference type="Gene3D" id="2.40.128.110">
    <property type="entry name" value="Lipid/polyisoprenoid-binding, YceI-like"/>
    <property type="match status" value="1"/>
</dbReference>
<dbReference type="PANTHER" id="PTHR30529:SF1">
    <property type="entry name" value="CYTOCHROME B561 HOMOLOG 2"/>
    <property type="match status" value="1"/>
</dbReference>